<dbReference type="Proteomes" id="UP000244336">
    <property type="component" value="Chromosome 2"/>
</dbReference>
<name>A0A2T7ESK4_9POAL</name>
<keyword evidence="3" id="KW-1185">Reference proteome</keyword>
<accession>A0A2T7ESK4</accession>
<protein>
    <submittedName>
        <fullName evidence="2">Uncharacterized protein</fullName>
    </submittedName>
</protein>
<reference evidence="2 3" key="1">
    <citation type="submission" date="2018-04" db="EMBL/GenBank/DDBJ databases">
        <title>WGS assembly of Panicum hallii var. hallii HAL2.</title>
        <authorList>
            <person name="Lovell J."/>
            <person name="Jenkins J."/>
            <person name="Lowry D."/>
            <person name="Mamidi S."/>
            <person name="Sreedasyam A."/>
            <person name="Weng X."/>
            <person name="Barry K."/>
            <person name="Bonette J."/>
            <person name="Campitelli B."/>
            <person name="Daum C."/>
            <person name="Gordon S."/>
            <person name="Gould B."/>
            <person name="Lipzen A."/>
            <person name="MacQueen A."/>
            <person name="Palacio-Mejia J."/>
            <person name="Plott C."/>
            <person name="Shakirov E."/>
            <person name="Shu S."/>
            <person name="Yoshinaga Y."/>
            <person name="Zane M."/>
            <person name="Rokhsar D."/>
            <person name="Grimwood J."/>
            <person name="Schmutz J."/>
            <person name="Juenger T."/>
        </authorList>
    </citation>
    <scope>NUCLEOTIDE SEQUENCE [LARGE SCALE GENOMIC DNA]</scope>
    <source>
        <strain evidence="3">cv. HAL2</strain>
    </source>
</reference>
<gene>
    <name evidence="2" type="ORF">GQ55_2G264400</name>
</gene>
<sequence length="127" mass="13618">MSARELKSPNLPLCTAGHPDHHRPAKPPPHRRPSPLPSHPPSTLARHSGTNGRPTSRIPTSHEKGTPTCELRSAQDPWSGYLPSPWPPPSAHRRPPGSRWSPLPYPPARAPSTSRVAVVTAASLDGG</sequence>
<dbReference type="AlphaFoldDB" id="A0A2T7ESK4"/>
<proteinExistence type="predicted"/>
<evidence type="ECO:0000256" key="1">
    <source>
        <dbReference type="SAM" id="MobiDB-lite"/>
    </source>
</evidence>
<organism evidence="2 3">
    <name type="scientific">Panicum hallii var. hallii</name>
    <dbReference type="NCBI Taxonomy" id="1504633"/>
    <lineage>
        <taxon>Eukaryota</taxon>
        <taxon>Viridiplantae</taxon>
        <taxon>Streptophyta</taxon>
        <taxon>Embryophyta</taxon>
        <taxon>Tracheophyta</taxon>
        <taxon>Spermatophyta</taxon>
        <taxon>Magnoliopsida</taxon>
        <taxon>Liliopsida</taxon>
        <taxon>Poales</taxon>
        <taxon>Poaceae</taxon>
        <taxon>PACMAD clade</taxon>
        <taxon>Panicoideae</taxon>
        <taxon>Panicodae</taxon>
        <taxon>Paniceae</taxon>
        <taxon>Panicinae</taxon>
        <taxon>Panicum</taxon>
        <taxon>Panicum sect. Panicum</taxon>
    </lineage>
</organism>
<feature type="compositionally biased region" description="Basic residues" evidence="1">
    <location>
        <begin position="20"/>
        <end position="33"/>
    </location>
</feature>
<feature type="compositionally biased region" description="Polar residues" evidence="1">
    <location>
        <begin position="48"/>
        <end position="59"/>
    </location>
</feature>
<feature type="region of interest" description="Disordered" evidence="1">
    <location>
        <begin position="1"/>
        <end position="116"/>
    </location>
</feature>
<evidence type="ECO:0000313" key="3">
    <source>
        <dbReference type="Proteomes" id="UP000244336"/>
    </source>
</evidence>
<dbReference type="EMBL" id="CM009750">
    <property type="protein sequence ID" value="PUZ70803.1"/>
    <property type="molecule type" value="Genomic_DNA"/>
</dbReference>
<evidence type="ECO:0000313" key="2">
    <source>
        <dbReference type="EMBL" id="PUZ70803.1"/>
    </source>
</evidence>
<dbReference type="Gramene" id="PUZ70803">
    <property type="protein sequence ID" value="PUZ70803"/>
    <property type="gene ID" value="GQ55_2G264400"/>
</dbReference>